<feature type="transmembrane region" description="Helical" evidence="2">
    <location>
        <begin position="6"/>
        <end position="28"/>
    </location>
</feature>
<feature type="region of interest" description="Disordered" evidence="1">
    <location>
        <begin position="59"/>
        <end position="81"/>
    </location>
</feature>
<organism evidence="3 4">
    <name type="scientific">Larkinella rosea</name>
    <dbReference type="NCBI Taxonomy" id="2025312"/>
    <lineage>
        <taxon>Bacteria</taxon>
        <taxon>Pseudomonadati</taxon>
        <taxon>Bacteroidota</taxon>
        <taxon>Cytophagia</taxon>
        <taxon>Cytophagales</taxon>
        <taxon>Spirosomataceae</taxon>
        <taxon>Larkinella</taxon>
    </lineage>
</organism>
<evidence type="ECO:0000313" key="4">
    <source>
        <dbReference type="Proteomes" id="UP000271925"/>
    </source>
</evidence>
<dbReference type="Proteomes" id="UP000271925">
    <property type="component" value="Unassembled WGS sequence"/>
</dbReference>
<evidence type="ECO:0000313" key="3">
    <source>
        <dbReference type="EMBL" id="RRB06635.1"/>
    </source>
</evidence>
<accession>A0A3P1BZQ2</accession>
<evidence type="ECO:0000256" key="1">
    <source>
        <dbReference type="SAM" id="MobiDB-lite"/>
    </source>
</evidence>
<comment type="caution">
    <text evidence="3">The sequence shown here is derived from an EMBL/GenBank/DDBJ whole genome shotgun (WGS) entry which is preliminary data.</text>
</comment>
<sequence length="100" mass="11321">MRSLFFPYLKTALPVPISLVLLLSGMLVNQQAMRLVKKVGFESHRFLCDVYLNGSFDDRPTTPVNSPPVGRKVNQQATAETRPWVKERRSGSTFRILKTA</sequence>
<evidence type="ECO:0000256" key="2">
    <source>
        <dbReference type="SAM" id="Phobius"/>
    </source>
</evidence>
<protein>
    <submittedName>
        <fullName evidence="3">Uncharacterized protein</fullName>
    </submittedName>
</protein>
<proteinExistence type="predicted"/>
<name>A0A3P1BZQ2_9BACT</name>
<dbReference type="AlphaFoldDB" id="A0A3P1BZQ2"/>
<keyword evidence="2" id="KW-0472">Membrane</keyword>
<keyword evidence="2" id="KW-1133">Transmembrane helix</keyword>
<keyword evidence="2" id="KW-0812">Transmembrane</keyword>
<reference evidence="3 4" key="1">
    <citation type="submission" date="2018-11" db="EMBL/GenBank/DDBJ databases">
        <authorList>
            <person name="Zhou Z."/>
            <person name="Wang G."/>
        </authorList>
    </citation>
    <scope>NUCLEOTIDE SEQUENCE [LARGE SCALE GENOMIC DNA]</scope>
    <source>
        <strain evidence="3 4">KCTC52004</strain>
    </source>
</reference>
<gene>
    <name evidence="3" type="ORF">EHT25_02225</name>
</gene>
<keyword evidence="4" id="KW-1185">Reference proteome</keyword>
<dbReference type="EMBL" id="RQJO01000007">
    <property type="protein sequence ID" value="RRB06635.1"/>
    <property type="molecule type" value="Genomic_DNA"/>
</dbReference>